<keyword evidence="7" id="KW-1185">Reference proteome</keyword>
<keyword evidence="2" id="KW-0805">Transcription regulation</keyword>
<dbReference type="Gene3D" id="1.10.10.10">
    <property type="entry name" value="Winged helix-like DNA-binding domain superfamily/Winged helix DNA-binding domain"/>
    <property type="match status" value="1"/>
</dbReference>
<sequence length="321" mass="34000">MARNFDLLSACEAFVSVAERESFTVGGRGAGVTQSVASRRIAALEEHLGSRLFERTSRRVALTPFGRGVLPAAIRLVDASQAFADDADHARALPITLAVPHHLSPAAAARVCAAAADRSLSVELLEGAPRERTEWMSSGRVQLALAHVESDRADWSTPLGVGFAGGGNSHGDDGGAGRAGSSTDGERDGEEPFSLAELRPRRGTPERRRLWLAPEDDVPNVRDRLELVRNGAGLAAGRLRLATSLVTAIAHAIADGDLVLCTRAEAGEADLAWHPLADLDLSRGYTLVHRDADLAARFLEAAGSRLPALLGAPQQRIVDAR</sequence>
<dbReference type="Proteomes" id="UP001139722">
    <property type="component" value="Unassembled WGS sequence"/>
</dbReference>
<accession>A0A9X2H3A2</accession>
<organism evidence="6 7">
    <name type="scientific">Agromyces terreus</name>
    <dbReference type="NCBI Taxonomy" id="424795"/>
    <lineage>
        <taxon>Bacteria</taxon>
        <taxon>Bacillati</taxon>
        <taxon>Actinomycetota</taxon>
        <taxon>Actinomycetes</taxon>
        <taxon>Micrococcales</taxon>
        <taxon>Microbacteriaceae</taxon>
        <taxon>Agromyces</taxon>
    </lineage>
</organism>
<name>A0A9X2H3A2_9MICO</name>
<keyword evidence="6" id="KW-0238">DNA-binding</keyword>
<dbReference type="EMBL" id="JAMZDY010000001">
    <property type="protein sequence ID" value="MCP2371763.1"/>
    <property type="molecule type" value="Genomic_DNA"/>
</dbReference>
<dbReference type="InterPro" id="IPR036388">
    <property type="entry name" value="WH-like_DNA-bd_sf"/>
</dbReference>
<evidence type="ECO:0000256" key="4">
    <source>
        <dbReference type="SAM" id="MobiDB-lite"/>
    </source>
</evidence>
<feature type="region of interest" description="Disordered" evidence="4">
    <location>
        <begin position="159"/>
        <end position="201"/>
    </location>
</feature>
<evidence type="ECO:0000313" key="7">
    <source>
        <dbReference type="Proteomes" id="UP001139722"/>
    </source>
</evidence>
<dbReference type="PANTHER" id="PTHR30126:SF91">
    <property type="entry name" value="LYSR FAMILY TRANSCRIPTIONAL REGULATOR"/>
    <property type="match status" value="1"/>
</dbReference>
<comment type="caution">
    <text evidence="6">The sequence shown here is derived from an EMBL/GenBank/DDBJ whole genome shotgun (WGS) entry which is preliminary data.</text>
</comment>
<dbReference type="PROSITE" id="PS50931">
    <property type="entry name" value="HTH_LYSR"/>
    <property type="match status" value="1"/>
</dbReference>
<dbReference type="GO" id="GO:0000976">
    <property type="term" value="F:transcription cis-regulatory region binding"/>
    <property type="evidence" value="ECO:0007669"/>
    <property type="project" value="TreeGrafter"/>
</dbReference>
<evidence type="ECO:0000313" key="6">
    <source>
        <dbReference type="EMBL" id="MCP2371763.1"/>
    </source>
</evidence>
<dbReference type="RefSeq" id="WP_197738073.1">
    <property type="nucleotide sequence ID" value="NZ_BAAANU010000003.1"/>
</dbReference>
<feature type="domain" description="HTH lysR-type" evidence="5">
    <location>
        <begin position="6"/>
        <end position="63"/>
    </location>
</feature>
<comment type="similarity">
    <text evidence="1">Belongs to the LysR transcriptional regulatory family.</text>
</comment>
<evidence type="ECO:0000256" key="1">
    <source>
        <dbReference type="ARBA" id="ARBA00009437"/>
    </source>
</evidence>
<dbReference type="InterPro" id="IPR000847">
    <property type="entry name" value="LysR_HTH_N"/>
</dbReference>
<evidence type="ECO:0000259" key="5">
    <source>
        <dbReference type="PROSITE" id="PS50931"/>
    </source>
</evidence>
<dbReference type="SUPFAM" id="SSF46785">
    <property type="entry name" value="Winged helix' DNA-binding domain"/>
    <property type="match status" value="1"/>
</dbReference>
<dbReference type="AlphaFoldDB" id="A0A9X2H3A2"/>
<evidence type="ECO:0000256" key="2">
    <source>
        <dbReference type="ARBA" id="ARBA00023015"/>
    </source>
</evidence>
<evidence type="ECO:0000256" key="3">
    <source>
        <dbReference type="ARBA" id="ARBA00023163"/>
    </source>
</evidence>
<reference evidence="6" key="1">
    <citation type="submission" date="2022-06" db="EMBL/GenBank/DDBJ databases">
        <title>Sequencing the genomes of 1000 actinobacteria strains.</title>
        <authorList>
            <person name="Klenk H.-P."/>
        </authorList>
    </citation>
    <scope>NUCLEOTIDE SEQUENCE</scope>
    <source>
        <strain evidence="6">DSM 22016</strain>
    </source>
</reference>
<dbReference type="Pfam" id="PF00126">
    <property type="entry name" value="HTH_1"/>
    <property type="match status" value="1"/>
</dbReference>
<proteinExistence type="inferred from homology"/>
<protein>
    <submittedName>
        <fullName evidence="6">DNA-binding transcriptional LysR family regulator</fullName>
    </submittedName>
</protein>
<dbReference type="InterPro" id="IPR036390">
    <property type="entry name" value="WH_DNA-bd_sf"/>
</dbReference>
<keyword evidence="3" id="KW-0804">Transcription</keyword>
<dbReference type="PANTHER" id="PTHR30126">
    <property type="entry name" value="HTH-TYPE TRANSCRIPTIONAL REGULATOR"/>
    <property type="match status" value="1"/>
</dbReference>
<dbReference type="GO" id="GO:0003700">
    <property type="term" value="F:DNA-binding transcription factor activity"/>
    <property type="evidence" value="ECO:0007669"/>
    <property type="project" value="InterPro"/>
</dbReference>
<gene>
    <name evidence="6" type="ORF">BJ978_002439</name>
</gene>